<dbReference type="RefSeq" id="WP_308713021.1">
    <property type="nucleotide sequence ID" value="NZ_JAVHUY010000012.1"/>
</dbReference>
<dbReference type="EC" id="2.3.1.-" evidence="4"/>
<name>A0ABU0ZFA8_9ACTN</name>
<gene>
    <name evidence="4" type="ORF">RB614_14610</name>
</gene>
<evidence type="ECO:0000259" key="3">
    <source>
        <dbReference type="Pfam" id="PF19040"/>
    </source>
</evidence>
<feature type="transmembrane region" description="Helical" evidence="1">
    <location>
        <begin position="75"/>
        <end position="95"/>
    </location>
</feature>
<dbReference type="EMBL" id="JAVHUY010000012">
    <property type="protein sequence ID" value="MDQ7905748.1"/>
    <property type="molecule type" value="Genomic_DNA"/>
</dbReference>
<dbReference type="InterPro" id="IPR043968">
    <property type="entry name" value="SGNH"/>
</dbReference>
<dbReference type="PANTHER" id="PTHR23028">
    <property type="entry name" value="ACETYLTRANSFERASE"/>
    <property type="match status" value="1"/>
</dbReference>
<keyword evidence="1" id="KW-0812">Transmembrane</keyword>
<keyword evidence="4" id="KW-0808">Transferase</keyword>
<keyword evidence="5" id="KW-1185">Reference proteome</keyword>
<evidence type="ECO:0000313" key="4">
    <source>
        <dbReference type="EMBL" id="MDQ7905748.1"/>
    </source>
</evidence>
<sequence length="702" mass="73931">MTRQGFRGDIEGLRAVAVVAVLLWHAGVPGIGGGFVGVDVFFVVSGFLITRMLLDQVRANGRVSLLDFYARRARRLLPAACVVLLVSLVATYAFLPPIRWSDTAGDVAAAAVYLLNWRLAHQATDYLAQGEAPSIVQHYWSLSVEEQFYLVWPALVLAACLLGARRGRDPKRLLLPAILVIAAGSFAVSVHQSTVNPEGAYFATATRGWELALGAVVAVAWAHLSRLPRAAAVALGWAGLAAVAVSVVVTSTSEPFPGYVALLPTLGAAGVVVGGHAAGRAGPGVLLDTRPARAVGALSYSLYLWHWPALVVAESAWGPLRPGPAVAVVAAAAVPAWLTYRFVENPIRRSRHLRHRPAVTVRSGALATVATAVVALLFLQLVGWPANRPTVTGSTALTGTDTAAGGSDAASTLGAAVLRARPAGDPKGAATDRVDGIQPDPGAVREDVPSSYALGCHQEESEDAALTCVFGPDDGEVSVALVGDSHATQWVPAFEVLAEEHRWRVTTYTKSSCPLADMRVAIGRTNRPYESCARWNDNVLAALTGPDRPDLVVVTSSYYRVIRDGDLLDAADGWTAYVEGLRGRWRQLAAAGLRVAALRDTPYPGTDTAACVSANVDRLTRCAYPREAALGGAGAAQAEAVRDLPGVRFVDLSDAICPTSPCAAVIGQVIVFRDTNHLTATYARSLAPRLRAELDRAGATGS</sequence>
<feature type="transmembrane region" description="Helical" evidence="1">
    <location>
        <begin position="173"/>
        <end position="194"/>
    </location>
</feature>
<comment type="caution">
    <text evidence="4">The sequence shown here is derived from an EMBL/GenBank/DDBJ whole genome shotgun (WGS) entry which is preliminary data.</text>
</comment>
<dbReference type="Pfam" id="PF19040">
    <property type="entry name" value="SGNH"/>
    <property type="match status" value="1"/>
</dbReference>
<dbReference type="PANTHER" id="PTHR23028:SF53">
    <property type="entry name" value="ACYL_TRANSF_3 DOMAIN-CONTAINING PROTEIN"/>
    <property type="match status" value="1"/>
</dbReference>
<feature type="transmembrane region" description="Helical" evidence="1">
    <location>
        <begin position="147"/>
        <end position="164"/>
    </location>
</feature>
<dbReference type="Proteomes" id="UP001230908">
    <property type="component" value="Unassembled WGS sequence"/>
</dbReference>
<feature type="domain" description="Acyltransferase 3" evidence="2">
    <location>
        <begin position="9"/>
        <end position="340"/>
    </location>
</feature>
<evidence type="ECO:0000313" key="5">
    <source>
        <dbReference type="Proteomes" id="UP001230908"/>
    </source>
</evidence>
<feature type="domain" description="SGNH" evidence="3">
    <location>
        <begin position="456"/>
        <end position="691"/>
    </location>
</feature>
<dbReference type="Pfam" id="PF01757">
    <property type="entry name" value="Acyl_transf_3"/>
    <property type="match status" value="1"/>
</dbReference>
<keyword evidence="1" id="KW-0472">Membrane</keyword>
<protein>
    <submittedName>
        <fullName evidence="4">Acyltransferase family protein</fullName>
        <ecNumber evidence="4">2.3.1.-</ecNumber>
    </submittedName>
</protein>
<evidence type="ECO:0000256" key="1">
    <source>
        <dbReference type="SAM" id="Phobius"/>
    </source>
</evidence>
<feature type="transmembrane region" description="Helical" evidence="1">
    <location>
        <begin position="325"/>
        <end position="343"/>
    </location>
</feature>
<organism evidence="4 5">
    <name type="scientific">Phytohabitans maris</name>
    <dbReference type="NCBI Taxonomy" id="3071409"/>
    <lineage>
        <taxon>Bacteria</taxon>
        <taxon>Bacillati</taxon>
        <taxon>Actinomycetota</taxon>
        <taxon>Actinomycetes</taxon>
        <taxon>Micromonosporales</taxon>
        <taxon>Micromonosporaceae</taxon>
    </lineage>
</organism>
<keyword evidence="1" id="KW-1133">Transmembrane helix</keyword>
<proteinExistence type="predicted"/>
<reference evidence="4 5" key="1">
    <citation type="submission" date="2023-08" db="EMBL/GenBank/DDBJ databases">
        <title>Phytohabitans sansha sp. nov., isolated from marine sediment.</title>
        <authorList>
            <person name="Zhao Y."/>
            <person name="Yi K."/>
        </authorList>
    </citation>
    <scope>NUCLEOTIDE SEQUENCE [LARGE SCALE GENOMIC DNA]</scope>
    <source>
        <strain evidence="4 5">ZYX-F-186</strain>
    </source>
</reference>
<feature type="transmembrane region" description="Helical" evidence="1">
    <location>
        <begin position="256"/>
        <end position="279"/>
    </location>
</feature>
<dbReference type="InterPro" id="IPR050879">
    <property type="entry name" value="Acyltransferase_3"/>
</dbReference>
<dbReference type="GO" id="GO:0016746">
    <property type="term" value="F:acyltransferase activity"/>
    <property type="evidence" value="ECO:0007669"/>
    <property type="project" value="UniProtKB-KW"/>
</dbReference>
<feature type="transmembrane region" description="Helical" evidence="1">
    <location>
        <begin position="231"/>
        <end position="250"/>
    </location>
</feature>
<feature type="transmembrane region" description="Helical" evidence="1">
    <location>
        <begin position="364"/>
        <end position="384"/>
    </location>
</feature>
<dbReference type="InterPro" id="IPR002656">
    <property type="entry name" value="Acyl_transf_3_dom"/>
</dbReference>
<feature type="transmembrane region" description="Helical" evidence="1">
    <location>
        <begin position="34"/>
        <end position="54"/>
    </location>
</feature>
<evidence type="ECO:0000259" key="2">
    <source>
        <dbReference type="Pfam" id="PF01757"/>
    </source>
</evidence>
<accession>A0ABU0ZFA8</accession>
<keyword evidence="4" id="KW-0012">Acyltransferase</keyword>